<comment type="catalytic activity">
    <reaction evidence="10">
        <text>L-leucine + 2-oxoglutarate = 4-methyl-2-oxopentanoate + L-glutamate</text>
        <dbReference type="Rhea" id="RHEA:18321"/>
        <dbReference type="ChEBI" id="CHEBI:16810"/>
        <dbReference type="ChEBI" id="CHEBI:17865"/>
        <dbReference type="ChEBI" id="CHEBI:29985"/>
        <dbReference type="ChEBI" id="CHEBI:57427"/>
        <dbReference type="EC" id="2.6.1.42"/>
    </reaction>
</comment>
<comment type="pathway">
    <text evidence="3">Amino-acid biosynthesis; L-valine biosynthesis; L-valine from pyruvate: step 4/4.</text>
</comment>
<dbReference type="GO" id="GO:0046394">
    <property type="term" value="P:carboxylic acid biosynthetic process"/>
    <property type="evidence" value="ECO:0007669"/>
    <property type="project" value="UniProtKB-ARBA"/>
</dbReference>
<keyword evidence="13" id="KW-0032">Aminotransferase</keyword>
<comment type="catalytic activity">
    <reaction evidence="9">
        <text>L-isoleucine + 2-oxoglutarate = (S)-3-methyl-2-oxopentanoate + L-glutamate</text>
        <dbReference type="Rhea" id="RHEA:24801"/>
        <dbReference type="ChEBI" id="CHEBI:16810"/>
        <dbReference type="ChEBI" id="CHEBI:29985"/>
        <dbReference type="ChEBI" id="CHEBI:35146"/>
        <dbReference type="ChEBI" id="CHEBI:58045"/>
        <dbReference type="EC" id="2.6.1.42"/>
    </reaction>
</comment>
<dbReference type="Gene3D" id="3.20.10.10">
    <property type="entry name" value="D-amino Acid Aminotransferase, subunit A, domain 2"/>
    <property type="match status" value="1"/>
</dbReference>
<evidence type="ECO:0000256" key="10">
    <source>
        <dbReference type="ARBA" id="ARBA00049229"/>
    </source>
</evidence>
<keyword evidence="13" id="KW-0808">Transferase</keyword>
<dbReference type="EMBL" id="FXAW01000001">
    <property type="protein sequence ID" value="SMG07754.1"/>
    <property type="molecule type" value="Genomic_DNA"/>
</dbReference>
<comment type="catalytic activity">
    <reaction evidence="8">
        <text>L-valine + 2-oxoglutarate = 3-methyl-2-oxobutanoate + L-glutamate</text>
        <dbReference type="Rhea" id="RHEA:24813"/>
        <dbReference type="ChEBI" id="CHEBI:11851"/>
        <dbReference type="ChEBI" id="CHEBI:16810"/>
        <dbReference type="ChEBI" id="CHEBI:29985"/>
        <dbReference type="ChEBI" id="CHEBI:57762"/>
        <dbReference type="EC" id="2.6.1.42"/>
    </reaction>
</comment>
<keyword evidence="14" id="KW-1185">Reference proteome</keyword>
<proteinExistence type="inferred from homology"/>
<dbReference type="InterPro" id="IPR043132">
    <property type="entry name" value="BCAT-like_C"/>
</dbReference>
<sequence>MINYNGNLIPSGSETLEVSNRAFQYGDGIFETIIFRKKEIMFFNEHWERILEGLACLKINLPFKKEALKNTLLDLLDVNGLMRQSARMKLYIWRKPGGLYAPEQQDAQFLVTAEQSQRKKIQKFDRVGIAKTVFLQNSAFSHLKTLSALPYVIAGLEKQERKFEELILLSQDGFIAEASSSNIYFFNLEKRTIYTPSLKNGCINGVSRRHLLKSADKFDLKVQEIMWKLEDLTADLSVFTINVAGINCIQKIEMKKMQEGTEGIRILEEIFKW</sequence>
<evidence type="ECO:0000313" key="14">
    <source>
        <dbReference type="Proteomes" id="UP000193804"/>
    </source>
</evidence>
<dbReference type="SUPFAM" id="SSF56752">
    <property type="entry name" value="D-aminoacid aminotransferase-like PLP-dependent enzymes"/>
    <property type="match status" value="1"/>
</dbReference>
<comment type="similarity">
    <text evidence="5 11">Belongs to the class-IV pyridoxal-phosphate-dependent aminotransferase family.</text>
</comment>
<evidence type="ECO:0000256" key="2">
    <source>
        <dbReference type="ARBA" id="ARBA00004824"/>
    </source>
</evidence>
<dbReference type="AlphaFoldDB" id="A0A1X7I0W3"/>
<evidence type="ECO:0000256" key="4">
    <source>
        <dbReference type="ARBA" id="ARBA00005072"/>
    </source>
</evidence>
<name>A0A1X7I0W3_9BACT</name>
<comment type="cofactor">
    <cofactor evidence="1 12">
        <name>pyridoxal 5'-phosphate</name>
        <dbReference type="ChEBI" id="CHEBI:597326"/>
    </cofactor>
</comment>
<dbReference type="EC" id="2.6.1.42" evidence="6"/>
<dbReference type="PANTHER" id="PTHR42743:SF11">
    <property type="entry name" value="AMINODEOXYCHORISMATE LYASE"/>
    <property type="match status" value="1"/>
</dbReference>
<dbReference type="OrthoDB" id="9805628at2"/>
<evidence type="ECO:0000256" key="7">
    <source>
        <dbReference type="ARBA" id="ARBA00022898"/>
    </source>
</evidence>
<dbReference type="Proteomes" id="UP000193804">
    <property type="component" value="Unassembled WGS sequence"/>
</dbReference>
<dbReference type="Gene3D" id="3.30.470.10">
    <property type="match status" value="1"/>
</dbReference>
<dbReference type="InterPro" id="IPR043131">
    <property type="entry name" value="BCAT-like_N"/>
</dbReference>
<evidence type="ECO:0000256" key="9">
    <source>
        <dbReference type="ARBA" id="ARBA00048798"/>
    </source>
</evidence>
<organism evidence="13 14">
    <name type="scientific">Marivirga sericea</name>
    <dbReference type="NCBI Taxonomy" id="1028"/>
    <lineage>
        <taxon>Bacteria</taxon>
        <taxon>Pseudomonadati</taxon>
        <taxon>Bacteroidota</taxon>
        <taxon>Cytophagia</taxon>
        <taxon>Cytophagales</taxon>
        <taxon>Marivirgaceae</taxon>
        <taxon>Marivirga</taxon>
    </lineage>
</organism>
<evidence type="ECO:0000256" key="12">
    <source>
        <dbReference type="RuleBase" id="RU004516"/>
    </source>
</evidence>
<evidence type="ECO:0000256" key="6">
    <source>
        <dbReference type="ARBA" id="ARBA00013053"/>
    </source>
</evidence>
<dbReference type="InterPro" id="IPR018300">
    <property type="entry name" value="Aminotrans_IV_CS"/>
</dbReference>
<dbReference type="Pfam" id="PF01063">
    <property type="entry name" value="Aminotran_4"/>
    <property type="match status" value="1"/>
</dbReference>
<evidence type="ECO:0000256" key="8">
    <source>
        <dbReference type="ARBA" id="ARBA00048212"/>
    </source>
</evidence>
<accession>A0A1X7I0W3</accession>
<dbReference type="RefSeq" id="WP_085515101.1">
    <property type="nucleotide sequence ID" value="NZ_FXAW01000001.1"/>
</dbReference>
<gene>
    <name evidence="13" type="ORF">SAMN05661096_00073</name>
</gene>
<comment type="pathway">
    <text evidence="4">Amino-acid biosynthesis; L-leucine biosynthesis; L-leucine from 3-methyl-2-oxobutanoate: step 4/4.</text>
</comment>
<dbReference type="GO" id="GO:0004084">
    <property type="term" value="F:branched-chain-amino-acid transaminase activity"/>
    <property type="evidence" value="ECO:0007669"/>
    <property type="project" value="UniProtKB-EC"/>
</dbReference>
<reference evidence="14" key="1">
    <citation type="submission" date="2017-04" db="EMBL/GenBank/DDBJ databases">
        <authorList>
            <person name="Varghese N."/>
            <person name="Submissions S."/>
        </authorList>
    </citation>
    <scope>NUCLEOTIDE SEQUENCE [LARGE SCALE GENOMIC DNA]</scope>
    <source>
        <strain evidence="14">DSM 4125</strain>
    </source>
</reference>
<dbReference type="InterPro" id="IPR036038">
    <property type="entry name" value="Aminotransferase-like"/>
</dbReference>
<evidence type="ECO:0000256" key="11">
    <source>
        <dbReference type="RuleBase" id="RU004106"/>
    </source>
</evidence>
<dbReference type="STRING" id="1028.SAMN05661096_00073"/>
<evidence type="ECO:0000256" key="1">
    <source>
        <dbReference type="ARBA" id="ARBA00001933"/>
    </source>
</evidence>
<comment type="pathway">
    <text evidence="2">Amino-acid biosynthesis; L-isoleucine biosynthesis; L-isoleucine from 2-oxobutanoate: step 4/4.</text>
</comment>
<dbReference type="PROSITE" id="PS00770">
    <property type="entry name" value="AA_TRANSFER_CLASS_4"/>
    <property type="match status" value="1"/>
</dbReference>
<dbReference type="PANTHER" id="PTHR42743">
    <property type="entry name" value="AMINO-ACID AMINOTRANSFERASE"/>
    <property type="match status" value="1"/>
</dbReference>
<keyword evidence="7 12" id="KW-0663">Pyridoxal phosphate</keyword>
<evidence type="ECO:0000256" key="5">
    <source>
        <dbReference type="ARBA" id="ARBA00009320"/>
    </source>
</evidence>
<protein>
    <recommendedName>
        <fullName evidence="6">branched-chain-amino-acid transaminase</fullName>
        <ecNumber evidence="6">2.6.1.42</ecNumber>
    </recommendedName>
</protein>
<dbReference type="InterPro" id="IPR001544">
    <property type="entry name" value="Aminotrans_IV"/>
</dbReference>
<evidence type="ECO:0000256" key="3">
    <source>
        <dbReference type="ARBA" id="ARBA00004931"/>
    </source>
</evidence>
<evidence type="ECO:0000313" key="13">
    <source>
        <dbReference type="EMBL" id="SMG07754.1"/>
    </source>
</evidence>
<dbReference type="InterPro" id="IPR050571">
    <property type="entry name" value="Class-IV_PLP-Dep_Aminotrnsfr"/>
</dbReference>